<dbReference type="AlphaFoldDB" id="A0A3R9YD29"/>
<evidence type="ECO:0008006" key="4">
    <source>
        <dbReference type="Google" id="ProtNLM"/>
    </source>
</evidence>
<organism evidence="2 3">
    <name type="scientific">Aquibium carbonis</name>
    <dbReference type="NCBI Taxonomy" id="2495581"/>
    <lineage>
        <taxon>Bacteria</taxon>
        <taxon>Pseudomonadati</taxon>
        <taxon>Pseudomonadota</taxon>
        <taxon>Alphaproteobacteria</taxon>
        <taxon>Hyphomicrobiales</taxon>
        <taxon>Phyllobacteriaceae</taxon>
        <taxon>Aquibium</taxon>
    </lineage>
</organism>
<keyword evidence="1" id="KW-0812">Transmembrane</keyword>
<feature type="transmembrane region" description="Helical" evidence="1">
    <location>
        <begin position="87"/>
        <end position="109"/>
    </location>
</feature>
<gene>
    <name evidence="2" type="ORF">EJC49_00210</name>
</gene>
<dbReference type="Gene3D" id="1.10.3730.20">
    <property type="match status" value="1"/>
</dbReference>
<reference evidence="2 3" key="1">
    <citation type="submission" date="2018-12" db="EMBL/GenBank/DDBJ databases">
        <title>Mesorhizobium carbonis sp. nov., isolated from coal mine water.</title>
        <authorList>
            <person name="Xin W."/>
            <person name="Xu Z."/>
            <person name="Xiang F."/>
            <person name="Zhang J."/>
            <person name="Xi L."/>
            <person name="Liu J."/>
        </authorList>
    </citation>
    <scope>NUCLEOTIDE SEQUENCE [LARGE SCALE GENOMIC DNA]</scope>
    <source>
        <strain evidence="2 3">B2.3</strain>
    </source>
</reference>
<evidence type="ECO:0000313" key="3">
    <source>
        <dbReference type="Proteomes" id="UP000278398"/>
    </source>
</evidence>
<evidence type="ECO:0000256" key="1">
    <source>
        <dbReference type="SAM" id="Phobius"/>
    </source>
</evidence>
<comment type="caution">
    <text evidence="2">The sequence shown here is derived from an EMBL/GenBank/DDBJ whole genome shotgun (WGS) entry which is preliminary data.</text>
</comment>
<dbReference type="EMBL" id="RWKW01000001">
    <property type="protein sequence ID" value="RST88468.1"/>
    <property type="molecule type" value="Genomic_DNA"/>
</dbReference>
<keyword evidence="1" id="KW-0472">Membrane</keyword>
<sequence>MTVFGFVQLCISTAIFILAASAAKAWTLSPGYGKLALTLVLYSIGNLVMLRLIREFGMGVALSLSAVIQLIAVNIVAFAFFGERVDVVQGAGILVAILAVALVTFGPYITGR</sequence>
<feature type="transmembrane region" description="Helical" evidence="1">
    <location>
        <begin position="60"/>
        <end position="81"/>
    </location>
</feature>
<dbReference type="SUPFAM" id="SSF103481">
    <property type="entry name" value="Multidrug resistance efflux transporter EmrE"/>
    <property type="match status" value="1"/>
</dbReference>
<feature type="transmembrane region" description="Helical" evidence="1">
    <location>
        <begin position="35"/>
        <end position="53"/>
    </location>
</feature>
<name>A0A3R9YD29_9HYPH</name>
<keyword evidence="3" id="KW-1185">Reference proteome</keyword>
<dbReference type="Proteomes" id="UP000278398">
    <property type="component" value="Unassembled WGS sequence"/>
</dbReference>
<dbReference type="RefSeq" id="WP_126697433.1">
    <property type="nucleotide sequence ID" value="NZ_RWKW01000001.1"/>
</dbReference>
<evidence type="ECO:0000313" key="2">
    <source>
        <dbReference type="EMBL" id="RST88468.1"/>
    </source>
</evidence>
<dbReference type="OrthoDB" id="8115659at2"/>
<keyword evidence="1" id="KW-1133">Transmembrane helix</keyword>
<dbReference type="InterPro" id="IPR037185">
    <property type="entry name" value="EmrE-like"/>
</dbReference>
<accession>A0A3R9YD29</accession>
<protein>
    <recommendedName>
        <fullName evidence="4">Glucose uptake protein</fullName>
    </recommendedName>
</protein>
<proteinExistence type="predicted"/>